<reference evidence="2 3" key="1">
    <citation type="submission" date="2018-03" db="EMBL/GenBank/DDBJ databases">
        <title>Genomic Encyclopedia of Type Strains, Phase III (KMG-III): the genomes of soil and plant-associated and newly described type strains.</title>
        <authorList>
            <person name="Whitman W."/>
        </authorList>
    </citation>
    <scope>NUCLEOTIDE SEQUENCE [LARGE SCALE GENOMIC DNA]</scope>
    <source>
        <strain evidence="2 3">CGMCC 1.12259</strain>
    </source>
</reference>
<evidence type="ECO:0000313" key="3">
    <source>
        <dbReference type="Proteomes" id="UP000242682"/>
    </source>
</evidence>
<name>A0A2P8H478_9BACL</name>
<organism evidence="2 3">
    <name type="scientific">Planomicrobium soli</name>
    <dbReference type="NCBI Taxonomy" id="1176648"/>
    <lineage>
        <taxon>Bacteria</taxon>
        <taxon>Bacillati</taxon>
        <taxon>Bacillota</taxon>
        <taxon>Bacilli</taxon>
        <taxon>Bacillales</taxon>
        <taxon>Caryophanaceae</taxon>
        <taxon>Planomicrobium</taxon>
    </lineage>
</organism>
<proteinExistence type="predicted"/>
<dbReference type="AlphaFoldDB" id="A0A2P8H478"/>
<comment type="caution">
    <text evidence="2">The sequence shown here is derived from an EMBL/GenBank/DDBJ whole genome shotgun (WGS) entry which is preliminary data.</text>
</comment>
<evidence type="ECO:0000313" key="2">
    <source>
        <dbReference type="EMBL" id="PSL41009.1"/>
    </source>
</evidence>
<feature type="chain" id="PRO_5038698921" description="Lipoprotein" evidence="1">
    <location>
        <begin position="21"/>
        <end position="137"/>
    </location>
</feature>
<evidence type="ECO:0000256" key="1">
    <source>
        <dbReference type="SAM" id="SignalP"/>
    </source>
</evidence>
<dbReference type="EMBL" id="PYAT01000003">
    <property type="protein sequence ID" value="PSL41009.1"/>
    <property type="molecule type" value="Genomic_DNA"/>
</dbReference>
<protein>
    <recommendedName>
        <fullName evidence="4">Lipoprotein</fullName>
    </recommendedName>
</protein>
<sequence>MNKRITIAMCMVFFFLNGCANNSVEQIQADYIDIAYGDSLYEGKDKVEKSVVQSVVAAYNELEYAEQTSEDIDYSKAITLTFIHQDKISGILVMDDKGVFQTKHGIEKKGMDIRYIHSGNDIHEQALKIYETVQKQY</sequence>
<dbReference type="OrthoDB" id="2892752at2"/>
<evidence type="ECO:0008006" key="4">
    <source>
        <dbReference type="Google" id="ProtNLM"/>
    </source>
</evidence>
<dbReference type="RefSeq" id="WP_106532519.1">
    <property type="nucleotide sequence ID" value="NZ_PYAT01000003.1"/>
</dbReference>
<accession>A0A2P8H478</accession>
<feature type="signal peptide" evidence="1">
    <location>
        <begin position="1"/>
        <end position="20"/>
    </location>
</feature>
<keyword evidence="3" id="KW-1185">Reference proteome</keyword>
<dbReference type="Proteomes" id="UP000242682">
    <property type="component" value="Unassembled WGS sequence"/>
</dbReference>
<gene>
    <name evidence="2" type="ORF">B0H99_103143</name>
</gene>
<keyword evidence="1" id="KW-0732">Signal</keyword>